<organism evidence="2 3">
    <name type="scientific">Neodothiora populina</name>
    <dbReference type="NCBI Taxonomy" id="2781224"/>
    <lineage>
        <taxon>Eukaryota</taxon>
        <taxon>Fungi</taxon>
        <taxon>Dikarya</taxon>
        <taxon>Ascomycota</taxon>
        <taxon>Pezizomycotina</taxon>
        <taxon>Dothideomycetes</taxon>
        <taxon>Dothideomycetidae</taxon>
        <taxon>Dothideales</taxon>
        <taxon>Dothioraceae</taxon>
        <taxon>Neodothiora</taxon>
    </lineage>
</organism>
<accession>A0ABR3P6R1</accession>
<gene>
    <name evidence="2" type="ORF">AAFC00_005944</name>
</gene>
<reference evidence="2 3" key="1">
    <citation type="submission" date="2024-07" db="EMBL/GenBank/DDBJ databases">
        <title>Draft sequence of the Neodothiora populina.</title>
        <authorList>
            <person name="Drown D.D."/>
            <person name="Schuette U.S."/>
            <person name="Buechlein A.B."/>
            <person name="Rusch D.R."/>
            <person name="Winton L.W."/>
            <person name="Adams G.A."/>
        </authorList>
    </citation>
    <scope>NUCLEOTIDE SEQUENCE [LARGE SCALE GENOMIC DNA]</scope>
    <source>
        <strain evidence="2 3">CPC 39397</strain>
    </source>
</reference>
<dbReference type="GeneID" id="95979643"/>
<dbReference type="EMBL" id="JBFMKM010000013">
    <property type="protein sequence ID" value="KAL1301741.1"/>
    <property type="molecule type" value="Genomic_DNA"/>
</dbReference>
<comment type="caution">
    <text evidence="2">The sequence shown here is derived from an EMBL/GenBank/DDBJ whole genome shotgun (WGS) entry which is preliminary data.</text>
</comment>
<feature type="region of interest" description="Disordered" evidence="1">
    <location>
        <begin position="243"/>
        <end position="266"/>
    </location>
</feature>
<evidence type="ECO:0000313" key="3">
    <source>
        <dbReference type="Proteomes" id="UP001562354"/>
    </source>
</evidence>
<keyword evidence="3" id="KW-1185">Reference proteome</keyword>
<feature type="region of interest" description="Disordered" evidence="1">
    <location>
        <begin position="327"/>
        <end position="346"/>
    </location>
</feature>
<protein>
    <submittedName>
        <fullName evidence="2">Uncharacterized protein</fullName>
    </submittedName>
</protein>
<feature type="region of interest" description="Disordered" evidence="1">
    <location>
        <begin position="384"/>
        <end position="408"/>
    </location>
</feature>
<dbReference type="Proteomes" id="UP001562354">
    <property type="component" value="Unassembled WGS sequence"/>
</dbReference>
<evidence type="ECO:0000313" key="2">
    <source>
        <dbReference type="EMBL" id="KAL1301741.1"/>
    </source>
</evidence>
<evidence type="ECO:0000256" key="1">
    <source>
        <dbReference type="SAM" id="MobiDB-lite"/>
    </source>
</evidence>
<feature type="compositionally biased region" description="Polar residues" evidence="1">
    <location>
        <begin position="253"/>
        <end position="266"/>
    </location>
</feature>
<sequence>MDDLNFLKNHPKGNAVLGVQRPDGTTSALIEGLNLDIIEDVSPVLALVFDPTRSGPRHYLEDTYSEAVAASLLRYIYTDPRDYVADECKDGPISMLLHAQIYFLANIYDIDGLRLAAKANITRECELSCSSCMPPLDLCEAVNFIYRYMPTQKDIIDTISNYCVAMFLYHKLGQMQSFRELAFEHRSFQQDLCMVNINRGFVDEAALAIIQLPIRPFPDAPRNSLEQCILRDVLYHLWSLSDEPDSRDEVTTPRASNRYGNDRLSTTDFDTVRNREATQEHRVEEWDWPQLPRLDPSYREAIMDTHTVGIMALLNDEMVAQRKLDEEDLVNKSPSGDKSEPDTPPDIFVQLDTAKPLVLRGPKKTSLRFRPFVKKGELRQVFDEALPSGHKAPPQSPELLPSESDDDYIHVKEESDSEWLVV</sequence>
<proteinExistence type="predicted"/>
<dbReference type="RefSeq" id="XP_069198017.1">
    <property type="nucleotide sequence ID" value="XM_069345811.1"/>
</dbReference>
<name>A0ABR3P6R1_9PEZI</name>